<dbReference type="Proteomes" id="UP001177744">
    <property type="component" value="Unassembled WGS sequence"/>
</dbReference>
<comment type="caution">
    <text evidence="2">The sequence shown here is derived from an EMBL/GenBank/DDBJ whole genome shotgun (WGS) entry which is preliminary data.</text>
</comment>
<feature type="region of interest" description="Disordered" evidence="1">
    <location>
        <begin position="1"/>
        <end position="71"/>
    </location>
</feature>
<accession>A0AA40HZY9</accession>
<proteinExistence type="predicted"/>
<name>A0AA40HZY9_CNENI</name>
<dbReference type="AlphaFoldDB" id="A0AA40HZY9"/>
<evidence type="ECO:0000313" key="2">
    <source>
        <dbReference type="EMBL" id="KAK1339927.1"/>
    </source>
</evidence>
<gene>
    <name evidence="2" type="ORF">QTO34_018491</name>
</gene>
<dbReference type="EMBL" id="JAULJE010000008">
    <property type="protein sequence ID" value="KAK1339927.1"/>
    <property type="molecule type" value="Genomic_DNA"/>
</dbReference>
<keyword evidence="3" id="KW-1185">Reference proteome</keyword>
<organism evidence="2 3">
    <name type="scientific">Cnephaeus nilssonii</name>
    <name type="common">Northern bat</name>
    <name type="synonym">Eptesicus nilssonii</name>
    <dbReference type="NCBI Taxonomy" id="3371016"/>
    <lineage>
        <taxon>Eukaryota</taxon>
        <taxon>Metazoa</taxon>
        <taxon>Chordata</taxon>
        <taxon>Craniata</taxon>
        <taxon>Vertebrata</taxon>
        <taxon>Euteleostomi</taxon>
        <taxon>Mammalia</taxon>
        <taxon>Eutheria</taxon>
        <taxon>Laurasiatheria</taxon>
        <taxon>Chiroptera</taxon>
        <taxon>Yangochiroptera</taxon>
        <taxon>Vespertilionidae</taxon>
        <taxon>Cnephaeus</taxon>
    </lineage>
</organism>
<reference evidence="2" key="1">
    <citation type="submission" date="2023-06" db="EMBL/GenBank/DDBJ databases">
        <title>Reference genome for the Northern bat (Eptesicus nilssonii), a most northern bat species.</title>
        <authorList>
            <person name="Laine V.N."/>
            <person name="Pulliainen A.T."/>
            <person name="Lilley T.M."/>
        </authorList>
    </citation>
    <scope>NUCLEOTIDE SEQUENCE</scope>
    <source>
        <strain evidence="2">BLF_Eptnil</strain>
        <tissue evidence="2">Kidney</tissue>
    </source>
</reference>
<sequence>MKDPAGGVCEEEEAGGGGGGGSREEDRSPRRGGGPGTHTCAYSRFGGEHHHALGYDPTFPSASPHTEPEGDLSVFPFLGSLLRESCGQPERTPPARTETDRLPWLSYHSADAVHSKGTVLGPRLSPLQELQEAGLGLEVLGIFNAVHRSNQE</sequence>
<evidence type="ECO:0000313" key="3">
    <source>
        <dbReference type="Proteomes" id="UP001177744"/>
    </source>
</evidence>
<evidence type="ECO:0000256" key="1">
    <source>
        <dbReference type="SAM" id="MobiDB-lite"/>
    </source>
</evidence>
<protein>
    <submittedName>
        <fullName evidence="2">Uncharacterized protein</fullName>
    </submittedName>
</protein>